<dbReference type="SMART" id="SM00937">
    <property type="entry name" value="PCRF"/>
    <property type="match status" value="1"/>
</dbReference>
<evidence type="ECO:0000256" key="2">
    <source>
        <dbReference type="ARBA" id="ARBA00022481"/>
    </source>
</evidence>
<dbReference type="Pfam" id="PF00472">
    <property type="entry name" value="RF-1"/>
    <property type="match status" value="1"/>
</dbReference>
<comment type="similarity">
    <text evidence="1 4">Belongs to the prokaryotic/mitochondrial release factor family.</text>
</comment>
<dbReference type="InterPro" id="IPR005139">
    <property type="entry name" value="PCRF"/>
</dbReference>
<feature type="modified residue" description="N5-methylglutamine" evidence="4">
    <location>
        <position position="197"/>
    </location>
</feature>
<dbReference type="InterPro" id="IPR045853">
    <property type="entry name" value="Pep_chain_release_fac_I_sf"/>
</dbReference>
<evidence type="ECO:0000259" key="6">
    <source>
        <dbReference type="PROSITE" id="PS00745"/>
    </source>
</evidence>
<dbReference type="NCBIfam" id="TIGR00020">
    <property type="entry name" value="prfB"/>
    <property type="match status" value="1"/>
</dbReference>
<keyword evidence="2 4" id="KW-0488">Methylation</keyword>
<feature type="domain" description="Prokaryotic-type class I peptide chain release factors" evidence="6">
    <location>
        <begin position="190"/>
        <end position="206"/>
    </location>
</feature>
<comment type="caution">
    <text evidence="7">The sequence shown here is derived from an EMBL/GenBank/DDBJ whole genome shotgun (WGS) entry which is preliminary data.</text>
</comment>
<evidence type="ECO:0000313" key="7">
    <source>
        <dbReference type="EMBL" id="EJF83770.1"/>
    </source>
</evidence>
<dbReference type="Pfam" id="PF03462">
    <property type="entry name" value="PCRF"/>
    <property type="match status" value="1"/>
</dbReference>
<dbReference type="InterPro" id="IPR004374">
    <property type="entry name" value="PrfB"/>
</dbReference>
<evidence type="ECO:0000256" key="5">
    <source>
        <dbReference type="NCBIfam" id="TIGR00020"/>
    </source>
</evidence>
<dbReference type="HAMAP" id="MF_00094">
    <property type="entry name" value="Rel_fac_2"/>
    <property type="match status" value="1"/>
</dbReference>
<comment type="subcellular location">
    <subcellularLocation>
        <location evidence="4">Cytoplasm</location>
    </subcellularLocation>
</comment>
<sequence>MMRERQRLDDSINGLLSFTKTLEECIELIAMGEEESDVEVIADAENSIRNLKSEIDKRQIDVLLSGEADPNDTYLEVHAGAGGTESQDWASMLLRMYMRWAEQHEMKVEVLEIHDGEEAGIKSATILVKGHNAYGLLKTESGVHRLVRISPFDSNAKRHTSFASIWVYPVIDDDIEVDVSEADVRIDTYRASGAGGQHVNTTDSAVRITHIKTGIVVQCQTERSQHKNRATAWSMLRARLYEEELKKREEENSAVESSKTDIGWGHQIRSYVLQPYQLVKDLRTGIENTDPQSVLNGNLDAFIEAALSQRIYGKDKEVEDIR</sequence>
<comment type="function">
    <text evidence="4">Peptide chain release factor 2 directs the termination of translation in response to the peptide chain termination codons UGA and UAA.</text>
</comment>
<dbReference type="PROSITE" id="PS00745">
    <property type="entry name" value="RF_PROK_I"/>
    <property type="match status" value="1"/>
</dbReference>
<name>A0ABN0GLE5_BAREL</name>
<evidence type="ECO:0000256" key="1">
    <source>
        <dbReference type="ARBA" id="ARBA00010835"/>
    </source>
</evidence>
<accession>A0ABN0GLE5</accession>
<dbReference type="SUPFAM" id="SSF75620">
    <property type="entry name" value="Release factor"/>
    <property type="match status" value="1"/>
</dbReference>
<dbReference type="PANTHER" id="PTHR43116:SF3">
    <property type="entry name" value="CLASS I PEPTIDE CHAIN RELEASE FACTOR"/>
    <property type="match status" value="1"/>
</dbReference>
<dbReference type="PANTHER" id="PTHR43116">
    <property type="entry name" value="PEPTIDE CHAIN RELEASE FACTOR 2"/>
    <property type="match status" value="1"/>
</dbReference>
<evidence type="ECO:0000256" key="3">
    <source>
        <dbReference type="ARBA" id="ARBA00022917"/>
    </source>
</evidence>
<keyword evidence="4" id="KW-0963">Cytoplasm</keyword>
<gene>
    <name evidence="4" type="primary">prfB</name>
    <name evidence="7" type="ORF">MCU_00438</name>
</gene>
<protein>
    <recommendedName>
        <fullName evidence="4 5">Peptide chain release factor 2</fullName>
        <shortName evidence="4">RF-2</shortName>
    </recommendedName>
</protein>
<dbReference type="Gene3D" id="1.20.58.410">
    <property type="entry name" value="Release factor"/>
    <property type="match status" value="1"/>
</dbReference>
<evidence type="ECO:0000313" key="8">
    <source>
        <dbReference type="Proteomes" id="UP000008942"/>
    </source>
</evidence>
<comment type="PTM">
    <text evidence="4">Methylated by PrmC. Methylation increases the termination efficiency of RF2.</text>
</comment>
<dbReference type="EMBL" id="AILW01000003">
    <property type="protein sequence ID" value="EJF83770.1"/>
    <property type="molecule type" value="Genomic_DNA"/>
</dbReference>
<proteinExistence type="inferred from homology"/>
<dbReference type="Gene3D" id="3.30.160.20">
    <property type="match status" value="1"/>
</dbReference>
<dbReference type="InterPro" id="IPR000352">
    <property type="entry name" value="Pep_chain_release_fac_I"/>
</dbReference>
<organism evidence="7 8">
    <name type="scientific">Bartonella elizabethae Re6043vi</name>
    <dbReference type="NCBI Taxonomy" id="1094554"/>
    <lineage>
        <taxon>Bacteria</taxon>
        <taxon>Pseudomonadati</taxon>
        <taxon>Pseudomonadota</taxon>
        <taxon>Alphaproteobacteria</taxon>
        <taxon>Hyphomicrobiales</taxon>
        <taxon>Bartonellaceae</taxon>
        <taxon>Bartonella</taxon>
    </lineage>
</organism>
<keyword evidence="3 4" id="KW-0648">Protein biosynthesis</keyword>
<dbReference type="Proteomes" id="UP000008942">
    <property type="component" value="Unassembled WGS sequence"/>
</dbReference>
<reference evidence="7 8" key="1">
    <citation type="submission" date="2012-03" db="EMBL/GenBank/DDBJ databases">
        <title>The Genome Sequence of Bartonella elizabethae Re6043vi.</title>
        <authorList>
            <consortium name="The Broad Institute Genome Sequencing Platform"/>
            <consortium name="The Broad Institute Genome Sequencing Center for Infectious Disease"/>
            <person name="Feldgarden M."/>
            <person name="Kirby J."/>
            <person name="Kosoy M."/>
            <person name="Birtles R."/>
            <person name="Probert W.S."/>
            <person name="Chiaraviglio L."/>
            <person name="Young S.K."/>
            <person name="Zeng Q."/>
            <person name="Gargeya S."/>
            <person name="Fitzgerald M."/>
            <person name="Haas B."/>
            <person name="Abouelleil A."/>
            <person name="Alvarado L."/>
            <person name="Arachchi H.M."/>
            <person name="Berlin A."/>
            <person name="Chapman S.B."/>
            <person name="Gearin G."/>
            <person name="Goldberg J."/>
            <person name="Griggs A."/>
            <person name="Gujja S."/>
            <person name="Hansen M."/>
            <person name="Heiman D."/>
            <person name="Howarth C."/>
            <person name="Larimer J."/>
            <person name="Lui A."/>
            <person name="MacDonald P.J.P."/>
            <person name="McCowen C."/>
            <person name="Montmayeur A."/>
            <person name="Murphy C."/>
            <person name="Neiman D."/>
            <person name="Pearson M."/>
            <person name="Priest M."/>
            <person name="Roberts A."/>
            <person name="Saif S."/>
            <person name="Shea T."/>
            <person name="Sisk P."/>
            <person name="Stolte C."/>
            <person name="Sykes S."/>
            <person name="Wortman J."/>
            <person name="Nusbaum C."/>
            <person name="Birren B."/>
        </authorList>
    </citation>
    <scope>NUCLEOTIDE SEQUENCE [LARGE SCALE GENOMIC DNA]</scope>
    <source>
        <strain evidence="7 8">Re6043vi</strain>
    </source>
</reference>
<dbReference type="Gene3D" id="3.30.70.1660">
    <property type="match status" value="1"/>
</dbReference>
<evidence type="ECO:0000256" key="4">
    <source>
        <dbReference type="HAMAP-Rule" id="MF_00094"/>
    </source>
</evidence>
<keyword evidence="8" id="KW-1185">Reference proteome</keyword>